<protein>
    <recommendedName>
        <fullName evidence="2">Isoamylase C-terminal domain-containing protein</fullName>
    </recommendedName>
</protein>
<dbReference type="Pfam" id="PF21331">
    <property type="entry name" value="Isoamylase_C"/>
    <property type="match status" value="1"/>
</dbReference>
<organism evidence="3 4">
    <name type="scientific">Psychrosphaera algicola</name>
    <dbReference type="NCBI Taxonomy" id="3023714"/>
    <lineage>
        <taxon>Bacteria</taxon>
        <taxon>Pseudomonadati</taxon>
        <taxon>Pseudomonadota</taxon>
        <taxon>Gammaproteobacteria</taxon>
        <taxon>Alteromonadales</taxon>
        <taxon>Pseudoalteromonadaceae</taxon>
        <taxon>Psychrosphaera</taxon>
    </lineage>
</organism>
<dbReference type="RefSeq" id="WP_272180542.1">
    <property type="nucleotide sequence ID" value="NZ_JAQOMS010000002.1"/>
</dbReference>
<gene>
    <name evidence="3" type="ORF">PN838_09760</name>
</gene>
<dbReference type="SUPFAM" id="SSF51445">
    <property type="entry name" value="(Trans)glycosidases"/>
    <property type="match status" value="1"/>
</dbReference>
<evidence type="ECO:0000313" key="3">
    <source>
        <dbReference type="EMBL" id="MDC2889005.1"/>
    </source>
</evidence>
<feature type="domain" description="Isoamylase C-terminal" evidence="2">
    <location>
        <begin position="81"/>
        <end position="140"/>
    </location>
</feature>
<dbReference type="InterPro" id="IPR017853">
    <property type="entry name" value="GH"/>
</dbReference>
<reference evidence="3 4" key="1">
    <citation type="submission" date="2023-01" db="EMBL/GenBank/DDBJ databases">
        <title>Psychrosphaera sp. nov., isolated from marine algae.</title>
        <authorList>
            <person name="Bayburt H."/>
            <person name="Choi B.J."/>
            <person name="Kim J.M."/>
            <person name="Choi D.G."/>
            <person name="Jeon C.O."/>
        </authorList>
    </citation>
    <scope>NUCLEOTIDE SEQUENCE [LARGE SCALE GENOMIC DNA]</scope>
    <source>
        <strain evidence="3 4">G1-22</strain>
    </source>
</reference>
<keyword evidence="1" id="KW-0326">Glycosidase</keyword>
<sequence length="148" mass="16955">MLSAGTPMITGGDEYLRSIQCNNNPYNLDSIANWLNFDWSADQQNFNTFAKRMIEFRKNHPSLRPANFYQGIDTNSNYMEQLVWFQPDGNVASGQYFNDANNHAIAYRIDSSEFNEQTSAIYVAYNGWSGNVNFTLPWPMVQVKTGIE</sequence>
<dbReference type="SUPFAM" id="SSF51011">
    <property type="entry name" value="Glycosyl hydrolase domain"/>
    <property type="match status" value="1"/>
</dbReference>
<dbReference type="Proteomes" id="UP001528411">
    <property type="component" value="Unassembled WGS sequence"/>
</dbReference>
<dbReference type="InterPro" id="IPR013780">
    <property type="entry name" value="Glyco_hydro_b"/>
</dbReference>
<keyword evidence="4" id="KW-1185">Reference proteome</keyword>
<dbReference type="EMBL" id="JAQOMS010000002">
    <property type="protein sequence ID" value="MDC2889005.1"/>
    <property type="molecule type" value="Genomic_DNA"/>
</dbReference>
<evidence type="ECO:0000256" key="1">
    <source>
        <dbReference type="ARBA" id="ARBA00023295"/>
    </source>
</evidence>
<dbReference type="InterPro" id="IPR048644">
    <property type="entry name" value="Isoamylase_C"/>
</dbReference>
<dbReference type="Gene3D" id="3.20.20.80">
    <property type="entry name" value="Glycosidases"/>
    <property type="match status" value="1"/>
</dbReference>
<evidence type="ECO:0000259" key="2">
    <source>
        <dbReference type="Pfam" id="PF21331"/>
    </source>
</evidence>
<dbReference type="Gene3D" id="2.60.40.1180">
    <property type="entry name" value="Golgi alpha-mannosidase II"/>
    <property type="match status" value="1"/>
</dbReference>
<proteinExistence type="predicted"/>
<accession>A0ABT5FBU0</accession>
<name>A0ABT5FBU0_9GAMM</name>
<evidence type="ECO:0000313" key="4">
    <source>
        <dbReference type="Proteomes" id="UP001528411"/>
    </source>
</evidence>
<keyword evidence="1" id="KW-0378">Hydrolase</keyword>
<comment type="caution">
    <text evidence="3">The sequence shown here is derived from an EMBL/GenBank/DDBJ whole genome shotgun (WGS) entry which is preliminary data.</text>
</comment>
<dbReference type="PANTHER" id="PTHR43002">
    <property type="entry name" value="GLYCOGEN DEBRANCHING ENZYME"/>
    <property type="match status" value="1"/>
</dbReference>